<dbReference type="Proteomes" id="UP000266841">
    <property type="component" value="Unassembled WGS sequence"/>
</dbReference>
<feature type="region of interest" description="Disordered" evidence="1">
    <location>
        <begin position="236"/>
        <end position="272"/>
    </location>
</feature>
<dbReference type="OrthoDB" id="366390at2759"/>
<dbReference type="SUPFAM" id="SSF48403">
    <property type="entry name" value="Ankyrin repeat"/>
    <property type="match status" value="1"/>
</dbReference>
<proteinExistence type="predicted"/>
<dbReference type="EMBL" id="AGNL01017571">
    <property type="protein sequence ID" value="EJK64167.1"/>
    <property type="molecule type" value="Genomic_DNA"/>
</dbReference>
<keyword evidence="3" id="KW-1185">Reference proteome</keyword>
<dbReference type="AlphaFoldDB" id="K0T175"/>
<comment type="caution">
    <text evidence="2">The sequence shown here is derived from an EMBL/GenBank/DDBJ whole genome shotgun (WGS) entry which is preliminary data.</text>
</comment>
<dbReference type="InterPro" id="IPR036770">
    <property type="entry name" value="Ankyrin_rpt-contain_sf"/>
</dbReference>
<dbReference type="Gene3D" id="1.25.40.20">
    <property type="entry name" value="Ankyrin repeat-containing domain"/>
    <property type="match status" value="1"/>
</dbReference>
<dbReference type="eggNOG" id="ENOG502QSQ8">
    <property type="taxonomic scope" value="Eukaryota"/>
</dbReference>
<evidence type="ECO:0000256" key="1">
    <source>
        <dbReference type="SAM" id="MobiDB-lite"/>
    </source>
</evidence>
<feature type="compositionally biased region" description="Acidic residues" evidence="1">
    <location>
        <begin position="236"/>
        <end position="247"/>
    </location>
</feature>
<organism evidence="2 3">
    <name type="scientific">Thalassiosira oceanica</name>
    <name type="common">Marine diatom</name>
    <dbReference type="NCBI Taxonomy" id="159749"/>
    <lineage>
        <taxon>Eukaryota</taxon>
        <taxon>Sar</taxon>
        <taxon>Stramenopiles</taxon>
        <taxon>Ochrophyta</taxon>
        <taxon>Bacillariophyta</taxon>
        <taxon>Coscinodiscophyceae</taxon>
        <taxon>Thalassiosirophycidae</taxon>
        <taxon>Thalassiosirales</taxon>
        <taxon>Thalassiosiraceae</taxon>
        <taxon>Thalassiosira</taxon>
    </lineage>
</organism>
<name>K0T175_THAOC</name>
<protein>
    <submittedName>
        <fullName evidence="2">Uncharacterized protein</fullName>
    </submittedName>
</protein>
<feature type="compositionally biased region" description="Basic and acidic residues" evidence="1">
    <location>
        <begin position="253"/>
        <end position="272"/>
    </location>
</feature>
<accession>K0T175</accession>
<evidence type="ECO:0000313" key="3">
    <source>
        <dbReference type="Proteomes" id="UP000266841"/>
    </source>
</evidence>
<evidence type="ECO:0000313" key="2">
    <source>
        <dbReference type="EMBL" id="EJK64167.1"/>
    </source>
</evidence>
<reference evidence="2 3" key="1">
    <citation type="journal article" date="2012" name="Genome Biol.">
        <title>Genome and low-iron response of an oceanic diatom adapted to chronic iron limitation.</title>
        <authorList>
            <person name="Lommer M."/>
            <person name="Specht M."/>
            <person name="Roy A.S."/>
            <person name="Kraemer L."/>
            <person name="Andreson R."/>
            <person name="Gutowska M.A."/>
            <person name="Wolf J."/>
            <person name="Bergner S.V."/>
            <person name="Schilhabel M.B."/>
            <person name="Klostermeier U.C."/>
            <person name="Beiko R.G."/>
            <person name="Rosenstiel P."/>
            <person name="Hippler M."/>
            <person name="Laroche J."/>
        </authorList>
    </citation>
    <scope>NUCLEOTIDE SEQUENCE [LARGE SCALE GENOMIC DNA]</scope>
    <source>
        <strain evidence="2 3">CCMP1005</strain>
    </source>
</reference>
<gene>
    <name evidence="2" type="ORF">THAOC_15126</name>
</gene>
<sequence>MKAKKFSLKNTSHPDYELYAQGVREFEAEYGENWDAAASQQHDLMSYLLLNGADVNLLDTHGESVLPIVCHGDEQDQSKSVRLLLSWGAEIFSKGEKISSQEGKLAWWDDNRGCQTVALNLLLSSKLSGRRCEIVGALPTLMSDLVGKTCVVKAYIKESNQYKVTMEFTDEVLLLGADNLKRRDRTPQDPGYYNARRSLRMSVADEEELVGDDQDAEAKADQAAADLLAELGLEDLDGPEQCAEEGEATCTCRQKEETRGQEEETKVKPDTN</sequence>